<dbReference type="PANTHER" id="PTHR27002">
    <property type="entry name" value="RECEPTOR-LIKE SERINE/THREONINE-PROTEIN KINASE SD1-8"/>
    <property type="match status" value="1"/>
</dbReference>
<dbReference type="SUPFAM" id="SSF56112">
    <property type="entry name" value="Protein kinase-like (PK-like)"/>
    <property type="match status" value="1"/>
</dbReference>
<dbReference type="PANTHER" id="PTHR27002:SF900">
    <property type="entry name" value="S-LOCUS LECTIN KINASE FAMILY PROTEIN"/>
    <property type="match status" value="1"/>
</dbReference>
<proteinExistence type="predicted"/>
<dbReference type="AlphaFoldDB" id="A0A445H3M4"/>
<comment type="caution">
    <text evidence="15">The sequence shown here is derived from an EMBL/GenBank/DDBJ whole genome shotgun (WGS) entry which is preliminary data.</text>
</comment>
<comment type="catalytic activity">
    <reaction evidence="11">
        <text>L-seryl-[protein] + ATP = O-phospho-L-seryl-[protein] + ADP + H(+)</text>
        <dbReference type="Rhea" id="RHEA:17989"/>
        <dbReference type="Rhea" id="RHEA-COMP:9863"/>
        <dbReference type="Rhea" id="RHEA-COMP:11604"/>
        <dbReference type="ChEBI" id="CHEBI:15378"/>
        <dbReference type="ChEBI" id="CHEBI:29999"/>
        <dbReference type="ChEBI" id="CHEBI:30616"/>
        <dbReference type="ChEBI" id="CHEBI:83421"/>
        <dbReference type="ChEBI" id="CHEBI:456216"/>
        <dbReference type="EC" id="2.7.11.1"/>
    </reaction>
</comment>
<dbReference type="Gene3D" id="3.20.20.190">
    <property type="entry name" value="Phosphatidylinositol (PI) phosphodiesterase"/>
    <property type="match status" value="1"/>
</dbReference>
<accession>A0A445H3M4</accession>
<evidence type="ECO:0000256" key="5">
    <source>
        <dbReference type="ARBA" id="ARBA00022741"/>
    </source>
</evidence>
<keyword evidence="9" id="KW-0325">Glycoprotein</keyword>
<evidence type="ECO:0000256" key="8">
    <source>
        <dbReference type="ARBA" id="ARBA00023157"/>
    </source>
</evidence>
<keyword evidence="4" id="KW-0732">Signal</keyword>
<dbReference type="GO" id="GO:0030246">
    <property type="term" value="F:carbohydrate binding"/>
    <property type="evidence" value="ECO:0007669"/>
    <property type="project" value="UniProtKB-KW"/>
</dbReference>
<keyword evidence="16" id="KW-1185">Reference proteome</keyword>
<dbReference type="SUPFAM" id="SSF51695">
    <property type="entry name" value="PLC-like phosphodiesterases"/>
    <property type="match status" value="1"/>
</dbReference>
<dbReference type="FunFam" id="3.30.200.20:FF:000195">
    <property type="entry name" value="G-type lectin S-receptor-like serine/threonine-protein kinase"/>
    <property type="match status" value="1"/>
</dbReference>
<evidence type="ECO:0000256" key="9">
    <source>
        <dbReference type="ARBA" id="ARBA00023180"/>
    </source>
</evidence>
<evidence type="ECO:0000256" key="1">
    <source>
        <dbReference type="ARBA" id="ARBA00012513"/>
    </source>
</evidence>
<dbReference type="InterPro" id="IPR011009">
    <property type="entry name" value="Kinase-like_dom_sf"/>
</dbReference>
<dbReference type="Proteomes" id="UP000289340">
    <property type="component" value="Chromosome 14"/>
</dbReference>
<reference evidence="15 16" key="1">
    <citation type="submission" date="2018-09" db="EMBL/GenBank/DDBJ databases">
        <title>A high-quality reference genome of wild soybean provides a powerful tool to mine soybean genomes.</title>
        <authorList>
            <person name="Xie M."/>
            <person name="Chung C.Y.L."/>
            <person name="Li M.-W."/>
            <person name="Wong F.-L."/>
            <person name="Chan T.-F."/>
            <person name="Lam H.-M."/>
        </authorList>
    </citation>
    <scope>NUCLEOTIDE SEQUENCE [LARGE SCALE GENOMIC DNA]</scope>
    <source>
        <strain evidence="16">cv. W05</strain>
        <tissue evidence="15">Hypocotyl of etiolated seedlings</tissue>
    </source>
</reference>
<dbReference type="GO" id="GO:0004674">
    <property type="term" value="F:protein serine/threonine kinase activity"/>
    <property type="evidence" value="ECO:0007669"/>
    <property type="project" value="UniProtKB-KW"/>
</dbReference>
<feature type="coiled-coil region" evidence="13">
    <location>
        <begin position="20"/>
        <end position="47"/>
    </location>
</feature>
<protein>
    <recommendedName>
        <fullName evidence="1">non-specific serine/threonine protein kinase</fullName>
        <ecNumber evidence="1">2.7.11.1</ecNumber>
    </recommendedName>
</protein>
<dbReference type="GO" id="GO:0006629">
    <property type="term" value="P:lipid metabolic process"/>
    <property type="evidence" value="ECO:0007669"/>
    <property type="project" value="InterPro"/>
</dbReference>
<evidence type="ECO:0000256" key="3">
    <source>
        <dbReference type="ARBA" id="ARBA00022679"/>
    </source>
</evidence>
<keyword evidence="2" id="KW-0723">Serine/threonine-protein kinase</keyword>
<evidence type="ECO:0000256" key="7">
    <source>
        <dbReference type="ARBA" id="ARBA00022840"/>
    </source>
</evidence>
<evidence type="ECO:0000256" key="4">
    <source>
        <dbReference type="ARBA" id="ARBA00022729"/>
    </source>
</evidence>
<gene>
    <name evidence="15" type="ORF">D0Y65_038160</name>
</gene>
<keyword evidence="6 15" id="KW-0418">Kinase</keyword>
<evidence type="ECO:0000259" key="14">
    <source>
        <dbReference type="PROSITE" id="PS50011"/>
    </source>
</evidence>
<dbReference type="Pfam" id="PF07714">
    <property type="entry name" value="PK_Tyr_Ser-Thr"/>
    <property type="match status" value="1"/>
</dbReference>
<dbReference type="InterPro" id="IPR000719">
    <property type="entry name" value="Prot_kinase_dom"/>
</dbReference>
<dbReference type="InterPro" id="IPR017946">
    <property type="entry name" value="PLC-like_Pdiesterase_TIM-brl"/>
</dbReference>
<evidence type="ECO:0000256" key="2">
    <source>
        <dbReference type="ARBA" id="ARBA00022527"/>
    </source>
</evidence>
<evidence type="ECO:0000256" key="6">
    <source>
        <dbReference type="ARBA" id="ARBA00022777"/>
    </source>
</evidence>
<keyword evidence="5 12" id="KW-0547">Nucleotide-binding</keyword>
<organism evidence="15 16">
    <name type="scientific">Glycine soja</name>
    <name type="common">Wild soybean</name>
    <dbReference type="NCBI Taxonomy" id="3848"/>
    <lineage>
        <taxon>Eukaryota</taxon>
        <taxon>Viridiplantae</taxon>
        <taxon>Streptophyta</taxon>
        <taxon>Embryophyta</taxon>
        <taxon>Tracheophyta</taxon>
        <taxon>Spermatophyta</taxon>
        <taxon>Magnoliopsida</taxon>
        <taxon>eudicotyledons</taxon>
        <taxon>Gunneridae</taxon>
        <taxon>Pentapetalae</taxon>
        <taxon>rosids</taxon>
        <taxon>fabids</taxon>
        <taxon>Fabales</taxon>
        <taxon>Fabaceae</taxon>
        <taxon>Papilionoideae</taxon>
        <taxon>50 kb inversion clade</taxon>
        <taxon>NPAAA clade</taxon>
        <taxon>indigoferoid/millettioid clade</taxon>
        <taxon>Phaseoleae</taxon>
        <taxon>Glycine</taxon>
        <taxon>Glycine subgen. Soja</taxon>
    </lineage>
</organism>
<keyword evidence="13" id="KW-0175">Coiled coil</keyword>
<name>A0A445H3M4_GLYSO</name>
<keyword evidence="7 12" id="KW-0067">ATP-binding</keyword>
<dbReference type="InterPro" id="IPR001245">
    <property type="entry name" value="Ser-Thr/Tyr_kinase_cat_dom"/>
</dbReference>
<evidence type="ECO:0000313" key="16">
    <source>
        <dbReference type="Proteomes" id="UP000289340"/>
    </source>
</evidence>
<keyword evidence="15" id="KW-0675">Receptor</keyword>
<keyword evidence="8" id="KW-1015">Disulfide bond</keyword>
<dbReference type="Gene3D" id="1.10.510.10">
    <property type="entry name" value="Transferase(Phosphotransferase) domain 1"/>
    <property type="match status" value="1"/>
</dbReference>
<evidence type="ECO:0000256" key="11">
    <source>
        <dbReference type="ARBA" id="ARBA00048679"/>
    </source>
</evidence>
<feature type="binding site" evidence="12">
    <location>
        <position position="170"/>
    </location>
    <ligand>
        <name>ATP</name>
        <dbReference type="ChEBI" id="CHEBI:30616"/>
    </ligand>
</feature>
<keyword evidence="3" id="KW-0808">Transferase</keyword>
<dbReference type="GO" id="GO:0005524">
    <property type="term" value="F:ATP binding"/>
    <property type="evidence" value="ECO:0007669"/>
    <property type="project" value="UniProtKB-UniRule"/>
</dbReference>
<feature type="domain" description="Protein kinase" evidence="14">
    <location>
        <begin position="142"/>
        <end position="460"/>
    </location>
</feature>
<dbReference type="PROSITE" id="PS00107">
    <property type="entry name" value="PROTEIN_KINASE_ATP"/>
    <property type="match status" value="1"/>
</dbReference>
<dbReference type="GO" id="GO:0005886">
    <property type="term" value="C:plasma membrane"/>
    <property type="evidence" value="ECO:0007669"/>
    <property type="project" value="TreeGrafter"/>
</dbReference>
<evidence type="ECO:0000256" key="10">
    <source>
        <dbReference type="ARBA" id="ARBA00047899"/>
    </source>
</evidence>
<dbReference type="EMBL" id="QZWG01000014">
    <property type="protein sequence ID" value="RZB68258.1"/>
    <property type="molecule type" value="Genomic_DNA"/>
</dbReference>
<dbReference type="GO" id="GO:0008081">
    <property type="term" value="F:phosphoric diester hydrolase activity"/>
    <property type="evidence" value="ECO:0007669"/>
    <property type="project" value="InterPro"/>
</dbReference>
<dbReference type="InterPro" id="IPR017441">
    <property type="entry name" value="Protein_kinase_ATP_BS"/>
</dbReference>
<keyword evidence="15" id="KW-0430">Lectin</keyword>
<evidence type="ECO:0000313" key="15">
    <source>
        <dbReference type="EMBL" id="RZB68258.1"/>
    </source>
</evidence>
<evidence type="ECO:0000256" key="13">
    <source>
        <dbReference type="SAM" id="Coils"/>
    </source>
</evidence>
<sequence>MLQDEIFILKRSLYESEFEFRRLKASYQMLSLECDELKAKNVSYNRRISTTEKVTSELEDCKCSKIELEEKNLRLQWNLTIKEASCHNNAQLKYEVAQIKDWHLRILEGNNLMVENNEENVKKDLELPLVDLATIVKATDGFSINNKLGEGGFGVVYMGTLDDGHEIAVKRLSQSSGQGYNEFKNEVILIAKIQNQNLVKFLGRCIEGEEKMVIYECMPNKSLKSFIFDHAKGKVLDWPKGFNIICGIARGLLDLHQDSRYEQSERSYKNFMELKPGDSAAKKELSQLLQAQSALETTHSLYDLGNFSKSLEYIDKVVLVFSSACNKAKLLIVKVLIVDKEYESAIVESGFLLKEDENNLEAFIFIFKILEQIKIEPTTNQTYGELLKNLTQIKTFASGILVPKGYIWPVDSDLYLQPHTPLVSNAHREGLQVFVSDVVNDVPFSYDSSYDPLDERLSFIDGGDFSVDGVLFDFPTTASTVISKFVSFV</sequence>
<dbReference type="EC" id="2.7.11.1" evidence="1"/>
<dbReference type="PROSITE" id="PS50011">
    <property type="entry name" value="PROTEIN_KINASE_DOM"/>
    <property type="match status" value="1"/>
</dbReference>
<comment type="catalytic activity">
    <reaction evidence="10">
        <text>L-threonyl-[protein] + ATP = O-phospho-L-threonyl-[protein] + ADP + H(+)</text>
        <dbReference type="Rhea" id="RHEA:46608"/>
        <dbReference type="Rhea" id="RHEA-COMP:11060"/>
        <dbReference type="Rhea" id="RHEA-COMP:11605"/>
        <dbReference type="ChEBI" id="CHEBI:15378"/>
        <dbReference type="ChEBI" id="CHEBI:30013"/>
        <dbReference type="ChEBI" id="CHEBI:30616"/>
        <dbReference type="ChEBI" id="CHEBI:61977"/>
        <dbReference type="ChEBI" id="CHEBI:456216"/>
        <dbReference type="EC" id="2.7.11.1"/>
    </reaction>
</comment>
<evidence type="ECO:0000256" key="12">
    <source>
        <dbReference type="PROSITE-ProRule" id="PRU10141"/>
    </source>
</evidence>